<evidence type="ECO:0000313" key="10">
    <source>
        <dbReference type="Proteomes" id="UP000236197"/>
    </source>
</evidence>
<keyword evidence="7" id="KW-0472">Membrane</keyword>
<dbReference type="AlphaFoldDB" id="A0A2K2UED3"/>
<dbReference type="PROSITE" id="PS00198">
    <property type="entry name" value="4FE4S_FER_1"/>
    <property type="match status" value="1"/>
</dbReference>
<reference evidence="10" key="1">
    <citation type="submission" date="2018-01" db="EMBL/GenBank/DDBJ databases">
        <title>Rubneribacter badeniensis gen. nov., sp. nov., and Colonibacter rubneri, gen. nov., sp. nov., WGS of new members of the Eggerthellaceae.</title>
        <authorList>
            <person name="Danylec N."/>
            <person name="Stoll D.A."/>
            <person name="Doetsch A."/>
            <person name="Kulling S.E."/>
            <person name="Huch M."/>
        </authorList>
    </citation>
    <scope>NUCLEOTIDE SEQUENCE [LARGE SCALE GENOMIC DNA]</scope>
    <source>
        <strain evidence="10">ResAG-96</strain>
    </source>
</reference>
<keyword evidence="6" id="KW-0411">Iron-sulfur</keyword>
<keyword evidence="3" id="KW-0479">Metal-binding</keyword>
<dbReference type="PANTHER" id="PTHR30176">
    <property type="entry name" value="FERREDOXIN-TYPE PROTEIN NAPH"/>
    <property type="match status" value="1"/>
</dbReference>
<dbReference type="Gene3D" id="3.30.70.20">
    <property type="match status" value="1"/>
</dbReference>
<dbReference type="PANTHER" id="PTHR30176:SF3">
    <property type="entry name" value="FERREDOXIN-TYPE PROTEIN NAPH"/>
    <property type="match status" value="1"/>
</dbReference>
<feature type="domain" description="4Fe-4S ferredoxin-type" evidence="8">
    <location>
        <begin position="230"/>
        <end position="259"/>
    </location>
</feature>
<comment type="caution">
    <text evidence="9">The sequence shown here is derived from an EMBL/GenBank/DDBJ whole genome shotgun (WGS) entry which is preliminary data.</text>
</comment>
<gene>
    <name evidence="9" type="ORF">C2L71_01555</name>
</gene>
<keyword evidence="7" id="KW-1133">Transmembrane helix</keyword>
<feature type="transmembrane region" description="Helical" evidence="7">
    <location>
        <begin position="28"/>
        <end position="50"/>
    </location>
</feature>
<dbReference type="InterPro" id="IPR051684">
    <property type="entry name" value="Electron_Trans/Redox"/>
</dbReference>
<organism evidence="9 10">
    <name type="scientific">Enteroscipio rubneri</name>
    <dbReference type="NCBI Taxonomy" id="2070686"/>
    <lineage>
        <taxon>Bacteria</taxon>
        <taxon>Bacillati</taxon>
        <taxon>Actinomycetota</taxon>
        <taxon>Coriobacteriia</taxon>
        <taxon>Eggerthellales</taxon>
        <taxon>Eggerthellaceae</taxon>
        <taxon>Enteroscipio</taxon>
    </lineage>
</organism>
<evidence type="ECO:0000256" key="4">
    <source>
        <dbReference type="ARBA" id="ARBA00022982"/>
    </source>
</evidence>
<keyword evidence="7" id="KW-0812">Transmembrane</keyword>
<evidence type="ECO:0000256" key="3">
    <source>
        <dbReference type="ARBA" id="ARBA00022723"/>
    </source>
</evidence>
<dbReference type="GO" id="GO:0005886">
    <property type="term" value="C:plasma membrane"/>
    <property type="evidence" value="ECO:0007669"/>
    <property type="project" value="TreeGrafter"/>
</dbReference>
<dbReference type="InterPro" id="IPR017896">
    <property type="entry name" value="4Fe4S_Fe-S-bd"/>
</dbReference>
<accession>A0A2K2UED3</accession>
<keyword evidence="1" id="KW-0813">Transport</keyword>
<feature type="domain" description="4Fe-4S ferredoxin-type" evidence="8">
    <location>
        <begin position="200"/>
        <end position="220"/>
    </location>
</feature>
<dbReference type="InterPro" id="IPR017900">
    <property type="entry name" value="4Fe4S_Fe_S_CS"/>
</dbReference>
<dbReference type="GO" id="GO:0046872">
    <property type="term" value="F:metal ion binding"/>
    <property type="evidence" value="ECO:0007669"/>
    <property type="project" value="UniProtKB-KW"/>
</dbReference>
<feature type="transmembrane region" description="Helical" evidence="7">
    <location>
        <begin position="108"/>
        <end position="132"/>
    </location>
</feature>
<feature type="transmembrane region" description="Helical" evidence="7">
    <location>
        <begin position="152"/>
        <end position="169"/>
    </location>
</feature>
<evidence type="ECO:0000256" key="1">
    <source>
        <dbReference type="ARBA" id="ARBA00022448"/>
    </source>
</evidence>
<dbReference type="OrthoDB" id="9805533at2"/>
<keyword evidence="4" id="KW-0249">Electron transport</keyword>
<evidence type="ECO:0000256" key="5">
    <source>
        <dbReference type="ARBA" id="ARBA00023004"/>
    </source>
</evidence>
<keyword evidence="2" id="KW-0004">4Fe-4S</keyword>
<name>A0A2K2UED3_9ACTN</name>
<sequence>MRREEATTRETVRERRERGRKRQRVRRLALLVSFLLFPITIFYFSPVLIIEGALEGVVVASALVFTIQFLLALVVRRAWCGWACAAGALQEFEADAVSKRANLGWRTCIKYVIWVPWVCSIVACAWIAGGFTMVDPLAGIPGGVSMNSPLGLPIYFGIVTLFFVPNLFLGRRAMCHCICWMAPFMVLGEKLGAALHLPQLRIETEPDRCVGCGKCELACPMSLPVECLLQAGTIGDAECIQCAACADACPKDALKLRMGR</sequence>
<dbReference type="Pfam" id="PF13187">
    <property type="entry name" value="Fer4_9"/>
    <property type="match status" value="1"/>
</dbReference>
<dbReference type="Proteomes" id="UP000236197">
    <property type="component" value="Unassembled WGS sequence"/>
</dbReference>
<evidence type="ECO:0000256" key="7">
    <source>
        <dbReference type="SAM" id="Phobius"/>
    </source>
</evidence>
<dbReference type="PROSITE" id="PS51379">
    <property type="entry name" value="4FE4S_FER_2"/>
    <property type="match status" value="2"/>
</dbReference>
<evidence type="ECO:0000256" key="6">
    <source>
        <dbReference type="ARBA" id="ARBA00023014"/>
    </source>
</evidence>
<proteinExistence type="predicted"/>
<protein>
    <submittedName>
        <fullName evidence="9">4Fe-4S ferredoxin</fullName>
    </submittedName>
</protein>
<dbReference type="RefSeq" id="WP_103264022.1">
    <property type="nucleotide sequence ID" value="NZ_CABMLE010000001.1"/>
</dbReference>
<keyword evidence="10" id="KW-1185">Reference proteome</keyword>
<keyword evidence="5" id="KW-0408">Iron</keyword>
<evidence type="ECO:0000313" key="9">
    <source>
        <dbReference type="EMBL" id="PNV68695.1"/>
    </source>
</evidence>
<feature type="transmembrane region" description="Helical" evidence="7">
    <location>
        <begin position="56"/>
        <end position="75"/>
    </location>
</feature>
<dbReference type="GO" id="GO:0051539">
    <property type="term" value="F:4 iron, 4 sulfur cluster binding"/>
    <property type="evidence" value="ECO:0007669"/>
    <property type="project" value="UniProtKB-KW"/>
</dbReference>
<dbReference type="SUPFAM" id="SSF54862">
    <property type="entry name" value="4Fe-4S ferredoxins"/>
    <property type="match status" value="1"/>
</dbReference>
<dbReference type="Pfam" id="PF12801">
    <property type="entry name" value="Fer4_5"/>
    <property type="match status" value="1"/>
</dbReference>
<evidence type="ECO:0000256" key="2">
    <source>
        <dbReference type="ARBA" id="ARBA00022485"/>
    </source>
</evidence>
<evidence type="ECO:0000259" key="8">
    <source>
        <dbReference type="PROSITE" id="PS51379"/>
    </source>
</evidence>
<dbReference type="EMBL" id="PPEK01000001">
    <property type="protein sequence ID" value="PNV68695.1"/>
    <property type="molecule type" value="Genomic_DNA"/>
</dbReference>